<organism evidence="1 2">
    <name type="scientific">Chitinophaga pollutisoli</name>
    <dbReference type="NCBI Taxonomy" id="3133966"/>
    <lineage>
        <taxon>Bacteria</taxon>
        <taxon>Pseudomonadati</taxon>
        <taxon>Bacteroidota</taxon>
        <taxon>Chitinophagia</taxon>
        <taxon>Chitinophagales</taxon>
        <taxon>Chitinophagaceae</taxon>
        <taxon>Chitinophaga</taxon>
    </lineage>
</organism>
<dbReference type="Pfam" id="PF12771">
    <property type="entry name" value="SusD-like_2"/>
    <property type="match status" value="1"/>
</dbReference>
<dbReference type="Gene3D" id="1.25.40.390">
    <property type="match status" value="1"/>
</dbReference>
<dbReference type="EMBL" id="CP149822">
    <property type="protein sequence ID" value="WZN43180.1"/>
    <property type="molecule type" value="Genomic_DNA"/>
</dbReference>
<proteinExistence type="predicted"/>
<evidence type="ECO:0000313" key="2">
    <source>
        <dbReference type="Proteomes" id="UP001485459"/>
    </source>
</evidence>
<keyword evidence="1" id="KW-0449">Lipoprotein</keyword>
<dbReference type="InterPro" id="IPR041662">
    <property type="entry name" value="SusD-like_2"/>
</dbReference>
<evidence type="ECO:0000313" key="1">
    <source>
        <dbReference type="EMBL" id="WZN43180.1"/>
    </source>
</evidence>
<dbReference type="Proteomes" id="UP001485459">
    <property type="component" value="Chromosome"/>
</dbReference>
<protein>
    <submittedName>
        <fullName evidence="1">SusD/RagB family nutrient-binding outer membrane lipoprotein</fullName>
    </submittedName>
</protein>
<dbReference type="SUPFAM" id="SSF48452">
    <property type="entry name" value="TPR-like"/>
    <property type="match status" value="1"/>
</dbReference>
<accession>A0ABZ2YUD4</accession>
<dbReference type="PROSITE" id="PS51257">
    <property type="entry name" value="PROKAR_LIPOPROTEIN"/>
    <property type="match status" value="1"/>
</dbReference>
<name>A0ABZ2YUD4_9BACT</name>
<dbReference type="RefSeq" id="WP_341837998.1">
    <property type="nucleotide sequence ID" value="NZ_CP149822.1"/>
</dbReference>
<gene>
    <name evidence="1" type="ORF">WJU16_09060</name>
</gene>
<dbReference type="InterPro" id="IPR011990">
    <property type="entry name" value="TPR-like_helical_dom_sf"/>
</dbReference>
<reference evidence="2" key="1">
    <citation type="submission" date="2024-03" db="EMBL/GenBank/DDBJ databases">
        <title>Chitinophaga horti sp. nov., isolated from garden soil.</title>
        <authorList>
            <person name="Lee D.S."/>
            <person name="Han D.M."/>
            <person name="Baek J.H."/>
            <person name="Choi D.G."/>
            <person name="Jeon J.H."/>
            <person name="Jeon C.O."/>
        </authorList>
    </citation>
    <scope>NUCLEOTIDE SEQUENCE [LARGE SCALE GENOMIC DNA]</scope>
    <source>
        <strain evidence="2">GPA1</strain>
    </source>
</reference>
<sequence>MKKITFQILLSVVFLAVGCKKDWLDVNTTPNDARDATPQAVLSTALSGTGNLVVNTYQTYGAWTVGYWAKTNVVSGYNTYRTYNYTSATEQGIWNQSYNNLMDYEFVEKKALELKNHEYYIAMAKIMKAYVFQQVVDQYGNIPYAQALKGKSNLTPTYDDAKVIYEDLVKQLDEARKLLIETNPDNTIHVGEEDIMFHGDLMKWRQFANTVKLRILMRQSSVPDRKAYVMPLLTALSANTDGFIGEDAAVNPGYLKTEGKQNPFWNRYYLDAADGEATEHKYVGPTKYGISKVDHERGVAIFGTASPAGIDLGDLNPPNHTPFGQATIFKSHNQDAILFQLSEVKFLQAEAVEVLGVNFGDARMLYEEGVAESFYFMMLSSDITADWFAGTYGVDPTRANVEKELVVPYLESEEVDIDWDDSPNKLRAIHTQKWISMYLINSLEAWNEVRRTGFPVIPVSLEAVRPGILPVRLLYPQTEEAYNGANVSKQGKIDQFTSKLFWDVN</sequence>
<keyword evidence="2" id="KW-1185">Reference proteome</keyword>